<dbReference type="PANTHER" id="PTHR45754">
    <property type="entry name" value="METHYLENETETRAHYDROFOLATE REDUCTASE"/>
    <property type="match status" value="1"/>
</dbReference>
<accession>A0A161TJ77</accession>
<comment type="similarity">
    <text evidence="3 8">Belongs to the methylenetetrahydrofolate reductase family.</text>
</comment>
<dbReference type="SUPFAM" id="SSF51730">
    <property type="entry name" value="FAD-linked oxidoreductase"/>
    <property type="match status" value="1"/>
</dbReference>
<dbReference type="EMBL" id="CP065682">
    <property type="protein sequence ID" value="QPS35324.1"/>
    <property type="molecule type" value="Genomic_DNA"/>
</dbReference>
<dbReference type="UniPathway" id="UPA00193"/>
<dbReference type="EMBL" id="NCWY01000018">
    <property type="protein sequence ID" value="PAK93490.1"/>
    <property type="molecule type" value="Genomic_DNA"/>
</dbReference>
<dbReference type="Gene3D" id="3.20.20.220">
    <property type="match status" value="1"/>
</dbReference>
<evidence type="ECO:0000256" key="5">
    <source>
        <dbReference type="ARBA" id="ARBA00022827"/>
    </source>
</evidence>
<comment type="pathway">
    <text evidence="2 8">One-carbon metabolism; tetrahydrofolate interconversion.</text>
</comment>
<name>A0A161TJ77_9MICO</name>
<gene>
    <name evidence="10" type="ORF">AVW13_07145</name>
    <name evidence="11" type="ORF">B8X04_15580</name>
    <name evidence="12" type="ORF">I6G59_08550</name>
</gene>
<evidence type="ECO:0000313" key="14">
    <source>
        <dbReference type="Proteomes" id="UP000216867"/>
    </source>
</evidence>
<reference evidence="11 14" key="3">
    <citation type="submission" date="2017-04" db="EMBL/GenBank/DDBJ databases">
        <title>Kefir bacterial isolates.</title>
        <authorList>
            <person name="Kim Y."/>
            <person name="Blasche S."/>
            <person name="Patil K.R."/>
        </authorList>
    </citation>
    <scope>NUCLEOTIDE SEQUENCE [LARGE SCALE GENOMIC DNA]</scope>
    <source>
        <strain evidence="11 14">OG2</strain>
    </source>
</reference>
<reference evidence="12 15" key="4">
    <citation type="submission" date="2020-12" db="EMBL/GenBank/DDBJ databases">
        <title>FDA dAtabase for Regulatory Grade micrObial Sequences (FDA-ARGOS): Supporting development and validation of Infectious Disease Dx tests.</title>
        <authorList>
            <person name="Sproer C."/>
            <person name="Gronow S."/>
            <person name="Severitt S."/>
            <person name="Schroder I."/>
            <person name="Tallon L."/>
            <person name="Sadzewicz L."/>
            <person name="Zhao X."/>
            <person name="Boylan J."/>
            <person name="Ott S."/>
            <person name="Bowen H."/>
            <person name="Vavikolanu K."/>
            <person name="Mehta A."/>
            <person name="Aluvathingal J."/>
            <person name="Nadendla S."/>
            <person name="Lowell S."/>
            <person name="Myers T."/>
            <person name="Yan Y."/>
            <person name="Sichtig H."/>
        </authorList>
    </citation>
    <scope>NUCLEOTIDE SEQUENCE [LARGE SCALE GENOMIC DNA]</scope>
    <source>
        <strain evidence="12 15">FDAARGOS_902</strain>
    </source>
</reference>
<dbReference type="AlphaFoldDB" id="A0A161TJ77"/>
<evidence type="ECO:0000256" key="8">
    <source>
        <dbReference type="RuleBase" id="RU003862"/>
    </source>
</evidence>
<keyword evidence="6 8" id="KW-0560">Oxidoreductase</keyword>
<dbReference type="GO" id="GO:0009086">
    <property type="term" value="P:methionine biosynthetic process"/>
    <property type="evidence" value="ECO:0007669"/>
    <property type="project" value="TreeGrafter"/>
</dbReference>
<dbReference type="GO" id="GO:0005829">
    <property type="term" value="C:cytosol"/>
    <property type="evidence" value="ECO:0007669"/>
    <property type="project" value="TreeGrafter"/>
</dbReference>
<evidence type="ECO:0000256" key="6">
    <source>
        <dbReference type="ARBA" id="ARBA00023002"/>
    </source>
</evidence>
<evidence type="ECO:0000313" key="13">
    <source>
        <dbReference type="Proteomes" id="UP000076612"/>
    </source>
</evidence>
<organism evidence="11 14">
    <name type="scientific">Brevibacterium casei</name>
    <dbReference type="NCBI Taxonomy" id="33889"/>
    <lineage>
        <taxon>Bacteria</taxon>
        <taxon>Bacillati</taxon>
        <taxon>Actinomycetota</taxon>
        <taxon>Actinomycetes</taxon>
        <taxon>Micrococcales</taxon>
        <taxon>Brevibacteriaceae</taxon>
        <taxon>Brevibacterium</taxon>
    </lineage>
</organism>
<dbReference type="Pfam" id="PF02219">
    <property type="entry name" value="MTHFR"/>
    <property type="match status" value="1"/>
</dbReference>
<reference evidence="13" key="1">
    <citation type="submission" date="2016-01" db="EMBL/GenBank/DDBJ databases">
        <title>Draft genome of Chromobacterium sp. F49.</title>
        <authorList>
            <person name="Hong K.W."/>
        </authorList>
    </citation>
    <scope>NUCLEOTIDE SEQUENCE [LARGE SCALE GENOMIC DNA]</scope>
    <source>
        <strain evidence="13">M40</strain>
    </source>
</reference>
<evidence type="ECO:0000256" key="4">
    <source>
        <dbReference type="ARBA" id="ARBA00022630"/>
    </source>
</evidence>
<dbReference type="GO" id="GO:0035999">
    <property type="term" value="P:tetrahydrofolate interconversion"/>
    <property type="evidence" value="ECO:0007669"/>
    <property type="project" value="UniProtKB-UniPathway"/>
</dbReference>
<dbReference type="STRING" id="33889.AVW13_07145"/>
<evidence type="ECO:0000256" key="9">
    <source>
        <dbReference type="SAM" id="MobiDB-lite"/>
    </source>
</evidence>
<keyword evidence="5 8" id="KW-0274">FAD</keyword>
<dbReference type="PANTHER" id="PTHR45754:SF3">
    <property type="entry name" value="METHYLENETETRAHYDROFOLATE REDUCTASE (NADPH)"/>
    <property type="match status" value="1"/>
</dbReference>
<feature type="region of interest" description="Disordered" evidence="9">
    <location>
        <begin position="1"/>
        <end position="52"/>
    </location>
</feature>
<keyword evidence="4 8" id="KW-0285">Flavoprotein</keyword>
<sequence length="360" mass="38246">MSTTLTHADPTLDSTFRDVAQRPPIGPSLTGRPRLRTSASAPENALETDLDAERPRRLALSFEVIPPRSQAQAATLPALLAELDTLAPDYLAVTSSAKSGWLHGTADFIRLVTATTHLRPLAHLACTAGTRAELTTWIHHLLGVGVRGFLAIRGDFPDGATAVPDGHLPHADALVHLLREIESANTARLAAGRLGIGVAAYPSGHPESSGSDEDLDVLAAKQRLGADFAITQLFFDPRAYADLRRRAELAGITIPLIPGVLPVTDPRRLHTMSRLSGLAVPDDLLRRFDGAADPATARRIGLEMTAEHIAAILAGGADGLHIYTFNDQATTLDLLEMLDRLGIRLDSAPAPVPASAPQPS</sequence>
<evidence type="ECO:0000313" key="15">
    <source>
        <dbReference type="Proteomes" id="UP000594979"/>
    </source>
</evidence>
<dbReference type="GO" id="GO:0071949">
    <property type="term" value="F:FAD binding"/>
    <property type="evidence" value="ECO:0007669"/>
    <property type="project" value="TreeGrafter"/>
</dbReference>
<evidence type="ECO:0000256" key="3">
    <source>
        <dbReference type="ARBA" id="ARBA00006743"/>
    </source>
</evidence>
<evidence type="ECO:0000256" key="7">
    <source>
        <dbReference type="ARBA" id="ARBA00048628"/>
    </source>
</evidence>
<proteinExistence type="inferred from homology"/>
<evidence type="ECO:0000313" key="12">
    <source>
        <dbReference type="EMBL" id="QPS35324.1"/>
    </source>
</evidence>
<comment type="cofactor">
    <cofactor evidence="1 8">
        <name>FAD</name>
        <dbReference type="ChEBI" id="CHEBI:57692"/>
    </cofactor>
</comment>
<dbReference type="RefSeq" id="WP_009379067.1">
    <property type="nucleotide sequence ID" value="NZ_CBDRLP010000030.1"/>
</dbReference>
<dbReference type="Proteomes" id="UP000076612">
    <property type="component" value="Unassembled WGS sequence"/>
</dbReference>
<dbReference type="InterPro" id="IPR029041">
    <property type="entry name" value="FAD-linked_oxidoreductase-like"/>
</dbReference>
<protein>
    <recommendedName>
        <fullName evidence="8">Methylenetetrahydrofolate reductase</fullName>
    </recommendedName>
</protein>
<dbReference type="Proteomes" id="UP000594979">
    <property type="component" value="Chromosome"/>
</dbReference>
<dbReference type="KEGG" id="bcau:I6G59_08550"/>
<dbReference type="Proteomes" id="UP000216867">
    <property type="component" value="Unassembled WGS sequence"/>
</dbReference>
<dbReference type="EMBL" id="LQQR01000009">
    <property type="protein sequence ID" value="KZE22454.1"/>
    <property type="molecule type" value="Genomic_DNA"/>
</dbReference>
<comment type="catalytic activity">
    <reaction evidence="7">
        <text>(6S)-5-methyl-5,6,7,8-tetrahydrofolate + NAD(+) = (6R)-5,10-methylene-5,6,7,8-tetrahydrofolate + NADH + H(+)</text>
        <dbReference type="Rhea" id="RHEA:19821"/>
        <dbReference type="ChEBI" id="CHEBI:15378"/>
        <dbReference type="ChEBI" id="CHEBI:15636"/>
        <dbReference type="ChEBI" id="CHEBI:18608"/>
        <dbReference type="ChEBI" id="CHEBI:57540"/>
        <dbReference type="ChEBI" id="CHEBI:57945"/>
        <dbReference type="EC" id="1.5.1.54"/>
    </reaction>
    <physiologicalReaction direction="right-to-left" evidence="7">
        <dbReference type="Rhea" id="RHEA:19823"/>
    </physiologicalReaction>
</comment>
<evidence type="ECO:0000313" key="10">
    <source>
        <dbReference type="EMBL" id="KZE22454.1"/>
    </source>
</evidence>
<reference evidence="10" key="2">
    <citation type="submission" date="2016-01" db="EMBL/GenBank/DDBJ databases">
        <authorList>
            <person name="Hong K.W."/>
        </authorList>
    </citation>
    <scope>NUCLEOTIDE SEQUENCE</scope>
    <source>
        <strain evidence="10">M40</strain>
    </source>
</reference>
<dbReference type="CDD" id="cd00537">
    <property type="entry name" value="MTHFR"/>
    <property type="match status" value="1"/>
</dbReference>
<dbReference type="GO" id="GO:0106312">
    <property type="term" value="F:methylenetetrahydrofolate reductase (NADH) activity"/>
    <property type="evidence" value="ECO:0007669"/>
    <property type="project" value="UniProtKB-EC"/>
</dbReference>
<evidence type="ECO:0000256" key="2">
    <source>
        <dbReference type="ARBA" id="ARBA00004777"/>
    </source>
</evidence>
<dbReference type="InterPro" id="IPR003171">
    <property type="entry name" value="Mehydrof_redctse-like"/>
</dbReference>
<evidence type="ECO:0000313" key="11">
    <source>
        <dbReference type="EMBL" id="PAK93490.1"/>
    </source>
</evidence>
<evidence type="ECO:0000256" key="1">
    <source>
        <dbReference type="ARBA" id="ARBA00001974"/>
    </source>
</evidence>